<evidence type="ECO:0000259" key="1">
    <source>
        <dbReference type="PROSITE" id="PS50995"/>
    </source>
</evidence>
<dbReference type="Proteomes" id="UP000321805">
    <property type="component" value="Chromosome"/>
</dbReference>
<dbReference type="Gene3D" id="1.10.10.10">
    <property type="entry name" value="Winged helix-like DNA-binding domain superfamily/Winged helix DNA-binding domain"/>
    <property type="match status" value="1"/>
</dbReference>
<dbReference type="PROSITE" id="PS50995">
    <property type="entry name" value="HTH_MARR_2"/>
    <property type="match status" value="1"/>
</dbReference>
<dbReference type="EMBL" id="CP042430">
    <property type="protein sequence ID" value="QEC46116.1"/>
    <property type="molecule type" value="Genomic_DNA"/>
</dbReference>
<dbReference type="Pfam" id="PF01047">
    <property type="entry name" value="MarR"/>
    <property type="match status" value="1"/>
</dbReference>
<dbReference type="AlphaFoldDB" id="A0A5B8TZG0"/>
<dbReference type="SUPFAM" id="SSF46785">
    <property type="entry name" value="Winged helix' DNA-binding domain"/>
    <property type="match status" value="1"/>
</dbReference>
<evidence type="ECO:0000313" key="2">
    <source>
        <dbReference type="EMBL" id="QEC46116.1"/>
    </source>
</evidence>
<dbReference type="InterPro" id="IPR036390">
    <property type="entry name" value="WH_DNA-bd_sf"/>
</dbReference>
<dbReference type="GO" id="GO:0003700">
    <property type="term" value="F:DNA-binding transcription factor activity"/>
    <property type="evidence" value="ECO:0007669"/>
    <property type="project" value="InterPro"/>
</dbReference>
<dbReference type="SMART" id="SM00347">
    <property type="entry name" value="HTH_MARR"/>
    <property type="match status" value="1"/>
</dbReference>
<dbReference type="KEGG" id="bsol:FSW04_00080"/>
<dbReference type="GO" id="GO:0006950">
    <property type="term" value="P:response to stress"/>
    <property type="evidence" value="ECO:0007669"/>
    <property type="project" value="TreeGrafter"/>
</dbReference>
<dbReference type="InterPro" id="IPR039422">
    <property type="entry name" value="MarR/SlyA-like"/>
</dbReference>
<protein>
    <submittedName>
        <fullName evidence="2">Winged helix-turn-helix transcriptional regulator</fullName>
    </submittedName>
</protein>
<sequence length="117" mass="12633">MAHLHVFGNIRAGGTRLSDLAAWAAMTRPATAELIDQLEAQGLVERRPDPSDARAKLIVLTAAGWDAIRAGRAIIAGIEADYARRVGRERFETMCWTLQDLLDDLNGAPVRAAADPA</sequence>
<dbReference type="PANTHER" id="PTHR33164">
    <property type="entry name" value="TRANSCRIPTIONAL REGULATOR, MARR FAMILY"/>
    <property type="match status" value="1"/>
</dbReference>
<accession>A0A5B8TZG0</accession>
<feature type="domain" description="HTH marR-type" evidence="1">
    <location>
        <begin position="1"/>
        <end position="103"/>
    </location>
</feature>
<reference evidence="2 3" key="1">
    <citation type="journal article" date="2018" name="J. Microbiol.">
        <title>Baekduia soli gen. nov., sp. nov., a novel bacterium isolated from the soil of Baekdu Mountain and proposal of a novel family name, Baekduiaceae fam. nov.</title>
        <authorList>
            <person name="An D.S."/>
            <person name="Siddiqi M.Z."/>
            <person name="Kim K.H."/>
            <person name="Yu H.S."/>
            <person name="Im W.T."/>
        </authorList>
    </citation>
    <scope>NUCLEOTIDE SEQUENCE [LARGE SCALE GENOMIC DNA]</scope>
    <source>
        <strain evidence="2 3">BR7-21</strain>
    </source>
</reference>
<gene>
    <name evidence="2" type="ORF">FSW04_00080</name>
</gene>
<dbReference type="RefSeq" id="WP_146914970.1">
    <property type="nucleotide sequence ID" value="NZ_CP042430.1"/>
</dbReference>
<organism evidence="2 3">
    <name type="scientific">Baekduia soli</name>
    <dbReference type="NCBI Taxonomy" id="496014"/>
    <lineage>
        <taxon>Bacteria</taxon>
        <taxon>Bacillati</taxon>
        <taxon>Actinomycetota</taxon>
        <taxon>Thermoleophilia</taxon>
        <taxon>Solirubrobacterales</taxon>
        <taxon>Baekduiaceae</taxon>
        <taxon>Baekduia</taxon>
    </lineage>
</organism>
<keyword evidence="3" id="KW-1185">Reference proteome</keyword>
<dbReference type="InterPro" id="IPR000835">
    <property type="entry name" value="HTH_MarR-typ"/>
</dbReference>
<proteinExistence type="predicted"/>
<evidence type="ECO:0000313" key="3">
    <source>
        <dbReference type="Proteomes" id="UP000321805"/>
    </source>
</evidence>
<name>A0A5B8TZG0_9ACTN</name>
<dbReference type="InterPro" id="IPR036388">
    <property type="entry name" value="WH-like_DNA-bd_sf"/>
</dbReference>
<dbReference type="OrthoDB" id="122135at2"/>
<dbReference type="PANTHER" id="PTHR33164:SF99">
    <property type="entry name" value="MARR FAMILY REGULATORY PROTEIN"/>
    <property type="match status" value="1"/>
</dbReference>